<evidence type="ECO:0000256" key="7">
    <source>
        <dbReference type="ARBA" id="ARBA00022692"/>
    </source>
</evidence>
<dbReference type="FunFam" id="1.20.120.550:FF:000002">
    <property type="entry name" value="Microsomal glutathione S-transferase 1"/>
    <property type="match status" value="2"/>
</dbReference>
<proteinExistence type="inferred from homology"/>
<keyword evidence="9" id="KW-0256">Endoplasmic reticulum</keyword>
<evidence type="ECO:0000256" key="2">
    <source>
        <dbReference type="ARBA" id="ARBA00004294"/>
    </source>
</evidence>
<evidence type="ECO:0000256" key="12">
    <source>
        <dbReference type="ARBA" id="ARBA00023128"/>
    </source>
</evidence>
<feature type="transmembrane region" description="Helical" evidence="17">
    <location>
        <begin position="370"/>
        <end position="391"/>
    </location>
</feature>
<keyword evidence="6" id="KW-0808">Transferase</keyword>
<keyword evidence="19" id="KW-1185">Reference proteome</keyword>
<feature type="transmembrane region" description="Helical" evidence="17">
    <location>
        <begin position="114"/>
        <end position="142"/>
    </location>
</feature>
<evidence type="ECO:0000256" key="6">
    <source>
        <dbReference type="ARBA" id="ARBA00022679"/>
    </source>
</evidence>
<evidence type="ECO:0000256" key="13">
    <source>
        <dbReference type="ARBA" id="ARBA00023136"/>
    </source>
</evidence>
<keyword evidence="12" id="KW-0496">Mitochondrion</keyword>
<evidence type="ECO:0000256" key="3">
    <source>
        <dbReference type="ARBA" id="ARBA00004477"/>
    </source>
</evidence>
<feature type="transmembrane region" description="Helical" evidence="17">
    <location>
        <begin position="194"/>
        <end position="212"/>
    </location>
</feature>
<keyword evidence="13 17" id="KW-0472">Membrane</keyword>
<reference evidence="18" key="1">
    <citation type="submission" date="2021-11" db="EMBL/GenBank/DDBJ databases">
        <authorList>
            <person name="Schell T."/>
        </authorList>
    </citation>
    <scope>NUCLEOTIDE SEQUENCE</scope>
    <source>
        <strain evidence="18">M5</strain>
    </source>
</reference>
<sequence>MNMSLYTSQNPVFTTFSFYAALLIFKILFVAFLTGWTRFRKHAFQNPEDCNKMNKGKVRNDEDVERVRRAHLNDLENILPFLGLAFVYVGTGPTLGSAKFLFRTFTAARFSHTFVYAVVVIPQPARALSYIVGQLVNLYLYLIDKLFRCRGLDPRAVYYRTSSKHGNVSKPQVNCSADARWSSSDRKLLSKQQVGFSMLPLVSVICFVNPILQIQLSYETNILYTQQSSSVNMSLYTSDNPVFASFSFYAALLGVKTLGMALLTARQRFRKKLITLVHLKSFDKAFANPEDAKMNKTLKTKTDEDVERVRRAHLNDLENILPFLTIAFVYVGTGPSLGCAKLLFRAFTAARFLHTLVYAVFVIPQPARALAFFGGMIVNIYMIFAIMKNYAYAF</sequence>
<dbReference type="InterPro" id="IPR040162">
    <property type="entry name" value="MGST1-like"/>
</dbReference>
<feature type="transmembrane region" description="Helical" evidence="17">
    <location>
        <begin position="343"/>
        <end position="363"/>
    </location>
</feature>
<evidence type="ECO:0000313" key="18">
    <source>
        <dbReference type="EMBL" id="CAH0098990.1"/>
    </source>
</evidence>
<dbReference type="PANTHER" id="PTHR10689">
    <property type="entry name" value="MICROSOMAL GLUTATHIONE S-TRANSFERASE 1"/>
    <property type="match status" value="1"/>
</dbReference>
<feature type="transmembrane region" description="Helical" evidence="17">
    <location>
        <begin position="78"/>
        <end position="102"/>
    </location>
</feature>
<dbReference type="EC" id="2.5.1.18" evidence="5"/>
<dbReference type="PANTHER" id="PTHR10689:SF6">
    <property type="entry name" value="MICROSOMAL GLUTATHIONE S-TRANSFERASE 1"/>
    <property type="match status" value="1"/>
</dbReference>
<keyword evidence="10 17" id="KW-1133">Transmembrane helix</keyword>
<evidence type="ECO:0000256" key="4">
    <source>
        <dbReference type="ARBA" id="ARBA00010459"/>
    </source>
</evidence>
<keyword evidence="11" id="KW-0007">Acetylation</keyword>
<dbReference type="GO" id="GO:0004364">
    <property type="term" value="F:glutathione transferase activity"/>
    <property type="evidence" value="ECO:0007669"/>
    <property type="project" value="UniProtKB-EC"/>
</dbReference>
<evidence type="ECO:0000256" key="15">
    <source>
        <dbReference type="ARBA" id="ARBA00039397"/>
    </source>
</evidence>
<comment type="similarity">
    <text evidence="4">Belongs to the MAPEG family.</text>
</comment>
<feature type="transmembrane region" description="Helical" evidence="17">
    <location>
        <begin position="320"/>
        <end position="337"/>
    </location>
</feature>
<comment type="function">
    <text evidence="1">Conjugation of reduced glutathione to a wide number of exogenous and endogenous hydrophobic electrophiles.</text>
</comment>
<evidence type="ECO:0000256" key="10">
    <source>
        <dbReference type="ARBA" id="ARBA00022989"/>
    </source>
</evidence>
<dbReference type="Gene3D" id="1.20.120.550">
    <property type="entry name" value="Membrane associated eicosanoid/glutathione metabolism-like domain"/>
    <property type="match status" value="2"/>
</dbReference>
<comment type="subunit">
    <text evidence="14">Homotrimer; The trimer binds only one molecule of glutathione.</text>
</comment>
<dbReference type="GO" id="GO:0005789">
    <property type="term" value="C:endoplasmic reticulum membrane"/>
    <property type="evidence" value="ECO:0007669"/>
    <property type="project" value="UniProtKB-SubCell"/>
</dbReference>
<dbReference type="OrthoDB" id="193139at2759"/>
<dbReference type="AlphaFoldDB" id="A0A8J2RAQ6"/>
<comment type="catalytic activity">
    <reaction evidence="16">
        <text>RX + glutathione = an S-substituted glutathione + a halide anion + H(+)</text>
        <dbReference type="Rhea" id="RHEA:16437"/>
        <dbReference type="ChEBI" id="CHEBI:15378"/>
        <dbReference type="ChEBI" id="CHEBI:16042"/>
        <dbReference type="ChEBI" id="CHEBI:17792"/>
        <dbReference type="ChEBI" id="CHEBI:57925"/>
        <dbReference type="ChEBI" id="CHEBI:90779"/>
        <dbReference type="EC" id="2.5.1.18"/>
    </reaction>
    <physiologicalReaction direction="left-to-right" evidence="16">
        <dbReference type="Rhea" id="RHEA:16438"/>
    </physiologicalReaction>
</comment>
<keyword evidence="7 17" id="KW-0812">Transmembrane</keyword>
<dbReference type="InterPro" id="IPR023352">
    <property type="entry name" value="MAPEG-like_dom_sf"/>
</dbReference>
<organism evidence="18 19">
    <name type="scientific">Daphnia galeata</name>
    <dbReference type="NCBI Taxonomy" id="27404"/>
    <lineage>
        <taxon>Eukaryota</taxon>
        <taxon>Metazoa</taxon>
        <taxon>Ecdysozoa</taxon>
        <taxon>Arthropoda</taxon>
        <taxon>Crustacea</taxon>
        <taxon>Branchiopoda</taxon>
        <taxon>Diplostraca</taxon>
        <taxon>Cladocera</taxon>
        <taxon>Anomopoda</taxon>
        <taxon>Daphniidae</taxon>
        <taxon>Daphnia</taxon>
    </lineage>
</organism>
<dbReference type="Proteomes" id="UP000789390">
    <property type="component" value="Unassembled WGS sequence"/>
</dbReference>
<dbReference type="Pfam" id="PF01124">
    <property type="entry name" value="MAPEG"/>
    <property type="match status" value="2"/>
</dbReference>
<evidence type="ECO:0000256" key="17">
    <source>
        <dbReference type="SAM" id="Phobius"/>
    </source>
</evidence>
<accession>A0A8J2RAQ6</accession>
<name>A0A8J2RAQ6_9CRUS</name>
<evidence type="ECO:0000256" key="1">
    <source>
        <dbReference type="ARBA" id="ARBA00003701"/>
    </source>
</evidence>
<comment type="subcellular location">
    <subcellularLocation>
        <location evidence="3">Endoplasmic reticulum membrane</location>
        <topology evidence="3">Multi-pass membrane protein</topology>
    </subcellularLocation>
    <subcellularLocation>
        <location evidence="2">Mitochondrion outer membrane</location>
    </subcellularLocation>
</comment>
<evidence type="ECO:0000256" key="11">
    <source>
        <dbReference type="ARBA" id="ARBA00022990"/>
    </source>
</evidence>
<protein>
    <recommendedName>
        <fullName evidence="15">Microsomal glutathione S-transferase 1</fullName>
        <ecNumber evidence="5">2.5.1.18</ecNumber>
    </recommendedName>
</protein>
<evidence type="ECO:0000313" key="19">
    <source>
        <dbReference type="Proteomes" id="UP000789390"/>
    </source>
</evidence>
<keyword evidence="8" id="KW-1000">Mitochondrion outer membrane</keyword>
<comment type="caution">
    <text evidence="18">The sequence shown here is derived from an EMBL/GenBank/DDBJ whole genome shotgun (WGS) entry which is preliminary data.</text>
</comment>
<feature type="transmembrane region" description="Helical" evidence="17">
    <location>
        <begin position="12"/>
        <end position="36"/>
    </location>
</feature>
<evidence type="ECO:0000256" key="9">
    <source>
        <dbReference type="ARBA" id="ARBA00022824"/>
    </source>
</evidence>
<dbReference type="InterPro" id="IPR001129">
    <property type="entry name" value="Membr-assoc_MAPEG"/>
</dbReference>
<evidence type="ECO:0000256" key="14">
    <source>
        <dbReference type="ARBA" id="ARBA00038540"/>
    </source>
</evidence>
<evidence type="ECO:0000256" key="16">
    <source>
        <dbReference type="ARBA" id="ARBA00049385"/>
    </source>
</evidence>
<dbReference type="EMBL" id="CAKKLH010000013">
    <property type="protein sequence ID" value="CAH0098990.1"/>
    <property type="molecule type" value="Genomic_DNA"/>
</dbReference>
<feature type="transmembrane region" description="Helical" evidence="17">
    <location>
        <begin position="242"/>
        <end position="263"/>
    </location>
</feature>
<dbReference type="GO" id="GO:0005741">
    <property type="term" value="C:mitochondrial outer membrane"/>
    <property type="evidence" value="ECO:0007669"/>
    <property type="project" value="UniProtKB-SubCell"/>
</dbReference>
<evidence type="ECO:0000256" key="5">
    <source>
        <dbReference type="ARBA" id="ARBA00012452"/>
    </source>
</evidence>
<evidence type="ECO:0000256" key="8">
    <source>
        <dbReference type="ARBA" id="ARBA00022787"/>
    </source>
</evidence>
<dbReference type="SUPFAM" id="SSF161084">
    <property type="entry name" value="MAPEG domain-like"/>
    <property type="match status" value="2"/>
</dbReference>
<gene>
    <name evidence="18" type="ORF">DGAL_LOCUS1098</name>
</gene>